<evidence type="ECO:0000256" key="1">
    <source>
        <dbReference type="SAM" id="Phobius"/>
    </source>
</evidence>
<keyword evidence="1" id="KW-0812">Transmembrane</keyword>
<organism evidence="2 3">
    <name type="scientific">Thomasclavelia ramosa</name>
    <dbReference type="NCBI Taxonomy" id="1547"/>
    <lineage>
        <taxon>Bacteria</taxon>
        <taxon>Bacillati</taxon>
        <taxon>Bacillota</taxon>
        <taxon>Erysipelotrichia</taxon>
        <taxon>Erysipelotrichales</taxon>
        <taxon>Coprobacillaceae</taxon>
        <taxon>Thomasclavelia</taxon>
    </lineage>
</organism>
<dbReference type="AlphaFoldDB" id="A0A3E3E301"/>
<name>A0A3E3E301_9FIRM</name>
<reference evidence="2 3" key="1">
    <citation type="submission" date="2018-08" db="EMBL/GenBank/DDBJ databases">
        <title>A genome reference for cultivated species of the human gut microbiota.</title>
        <authorList>
            <person name="Zou Y."/>
            <person name="Xue W."/>
            <person name="Luo G."/>
        </authorList>
    </citation>
    <scope>NUCLEOTIDE SEQUENCE [LARGE SCALE GENOMIC DNA]</scope>
    <source>
        <strain evidence="2 3">OM06-4</strain>
    </source>
</reference>
<gene>
    <name evidence="2" type="ORF">DXB93_19335</name>
</gene>
<comment type="caution">
    <text evidence="2">The sequence shown here is derived from an EMBL/GenBank/DDBJ whole genome shotgun (WGS) entry which is preliminary data.</text>
</comment>
<proteinExistence type="predicted"/>
<dbReference type="EMBL" id="QUSL01000089">
    <property type="protein sequence ID" value="RGD75930.1"/>
    <property type="molecule type" value="Genomic_DNA"/>
</dbReference>
<keyword evidence="1" id="KW-1133">Transmembrane helix</keyword>
<dbReference type="Proteomes" id="UP000261032">
    <property type="component" value="Unassembled WGS sequence"/>
</dbReference>
<evidence type="ECO:0000313" key="2">
    <source>
        <dbReference type="EMBL" id="RGD75930.1"/>
    </source>
</evidence>
<sequence>MRENKLIKIILIGILILIFCTGCIVLLENWSYHSYNQKIGSYVDTKFTYKIVYKSEPGFGNDEFNICRFSLMEPKDIQEFISLDNLSNEEIENDIKNFFDTDLESDENDLDYSQFYQELSCLEKSTETKYLYHKIENDLTCELYIYNKGMNIGYYIVSIF</sequence>
<protein>
    <submittedName>
        <fullName evidence="2">Uncharacterized protein</fullName>
    </submittedName>
</protein>
<accession>A0A3E3E301</accession>
<feature type="transmembrane region" description="Helical" evidence="1">
    <location>
        <begin position="6"/>
        <end position="27"/>
    </location>
</feature>
<evidence type="ECO:0000313" key="3">
    <source>
        <dbReference type="Proteomes" id="UP000261032"/>
    </source>
</evidence>
<keyword evidence="1" id="KW-0472">Membrane</keyword>